<name>A0ABQ6LEJ6_9RHOB</name>
<evidence type="ECO:0000256" key="6">
    <source>
        <dbReference type="ARBA" id="ARBA00023136"/>
    </source>
</evidence>
<evidence type="ECO:0000256" key="3">
    <source>
        <dbReference type="ARBA" id="ARBA00022475"/>
    </source>
</evidence>
<evidence type="ECO:0000256" key="5">
    <source>
        <dbReference type="ARBA" id="ARBA00022989"/>
    </source>
</evidence>
<feature type="transmembrane region" description="Helical" evidence="7">
    <location>
        <begin position="350"/>
        <end position="367"/>
    </location>
</feature>
<dbReference type="Pfam" id="PF13440">
    <property type="entry name" value="Polysacc_synt_3"/>
    <property type="match status" value="1"/>
</dbReference>
<accession>A0ABQ6LEJ6</accession>
<keyword evidence="6 7" id="KW-0472">Membrane</keyword>
<evidence type="ECO:0000256" key="7">
    <source>
        <dbReference type="SAM" id="Phobius"/>
    </source>
</evidence>
<feature type="transmembrane region" description="Helical" evidence="7">
    <location>
        <begin position="7"/>
        <end position="32"/>
    </location>
</feature>
<dbReference type="RefSeq" id="WP_285670482.1">
    <property type="nucleotide sequence ID" value="NZ_BSYI01000005.1"/>
</dbReference>
<dbReference type="EMBL" id="BSYI01000005">
    <property type="protein sequence ID" value="GMG81767.1"/>
    <property type="molecule type" value="Genomic_DNA"/>
</dbReference>
<reference evidence="8 9" key="1">
    <citation type="submission" date="2023-04" db="EMBL/GenBank/DDBJ databases">
        <title>Marinoamorphus aggregata gen. nov., sp. Nov., isolate from tissue of brittle star Ophioplocus japonicus.</title>
        <authorList>
            <person name="Kawano K."/>
            <person name="Sawayama S."/>
            <person name="Nakagawa S."/>
        </authorList>
    </citation>
    <scope>NUCLEOTIDE SEQUENCE [LARGE SCALE GENOMIC DNA]</scope>
    <source>
        <strain evidence="8 9">NKW23</strain>
    </source>
</reference>
<comment type="similarity">
    <text evidence="2">Belongs to the polysaccharide synthase family.</text>
</comment>
<evidence type="ECO:0000313" key="9">
    <source>
        <dbReference type="Proteomes" id="UP001239909"/>
    </source>
</evidence>
<dbReference type="Proteomes" id="UP001239909">
    <property type="component" value="Unassembled WGS sequence"/>
</dbReference>
<dbReference type="PANTHER" id="PTHR30250:SF10">
    <property type="entry name" value="LIPOPOLYSACCHARIDE BIOSYNTHESIS PROTEIN WZXC"/>
    <property type="match status" value="1"/>
</dbReference>
<evidence type="ECO:0000256" key="1">
    <source>
        <dbReference type="ARBA" id="ARBA00004651"/>
    </source>
</evidence>
<keyword evidence="4 7" id="KW-0812">Transmembrane</keyword>
<keyword evidence="3" id="KW-1003">Cell membrane</keyword>
<feature type="transmembrane region" description="Helical" evidence="7">
    <location>
        <begin position="280"/>
        <end position="301"/>
    </location>
</feature>
<evidence type="ECO:0000313" key="8">
    <source>
        <dbReference type="EMBL" id="GMG81767.1"/>
    </source>
</evidence>
<sequence>MSFHRSLVWTVAQFALVLAIELAGLAVLARLLTPQETGWFAAALAVLLLAQFVGGFGLFVAVQRAEALDAGFRANALAIALTASGAVTAVLALLLALPSGALIGRVPDALLAAMLPLVLVNAVAILAHAELLRARRFRCIFFVRLAGSAAYPACAVPLAAAGQGPAALLAGLAAASLVHCALCLLATGGGFLVRPGFRGMGRTARLAGTVFAANAAQQASESLTPLLIGRIAGFAALGQFARADDLVRQSRRVVQETVMPVLVPYVFAAARERAALRPRYLAALGNLTAVSWPAAGLLAVLAQRLVAVLLGPQWAAVPEVLAILSALLALFPVLAVSQIYLIALGRERQMLAVQLGATLLTLALVAALAGSGLAAACWALVGAAALHALWRVRMVARRLGLGAGEIAAALARNLPLALATVLPVAALSAALSAALEGGLWRDLAVIGLSAPLAAGAWAAAIFGLGHPLAAEFRRLWPGAAGGDQPSAQ</sequence>
<keyword evidence="5 7" id="KW-1133">Transmembrane helix</keyword>
<proteinExistence type="inferred from homology"/>
<protein>
    <recommendedName>
        <fullName evidence="10">O-antigen/teichoic acid export membrane protein</fullName>
    </recommendedName>
</protein>
<feature type="transmembrane region" description="Helical" evidence="7">
    <location>
        <begin position="141"/>
        <end position="160"/>
    </location>
</feature>
<evidence type="ECO:0000256" key="4">
    <source>
        <dbReference type="ARBA" id="ARBA00022692"/>
    </source>
</evidence>
<feature type="transmembrane region" description="Helical" evidence="7">
    <location>
        <begin position="321"/>
        <end position="343"/>
    </location>
</feature>
<feature type="transmembrane region" description="Helical" evidence="7">
    <location>
        <begin position="109"/>
        <end position="129"/>
    </location>
</feature>
<feature type="transmembrane region" description="Helical" evidence="7">
    <location>
        <begin position="413"/>
        <end position="431"/>
    </location>
</feature>
<feature type="transmembrane region" description="Helical" evidence="7">
    <location>
        <begin position="373"/>
        <end position="392"/>
    </location>
</feature>
<gene>
    <name evidence="8" type="ORF">LNKW23_09800</name>
</gene>
<feature type="transmembrane region" description="Helical" evidence="7">
    <location>
        <begin position="38"/>
        <end position="62"/>
    </location>
</feature>
<comment type="caution">
    <text evidence="8">The sequence shown here is derived from an EMBL/GenBank/DDBJ whole genome shotgun (WGS) entry which is preliminary data.</text>
</comment>
<dbReference type="PANTHER" id="PTHR30250">
    <property type="entry name" value="PST FAMILY PREDICTED COLANIC ACID TRANSPORTER"/>
    <property type="match status" value="1"/>
</dbReference>
<comment type="subcellular location">
    <subcellularLocation>
        <location evidence="1">Cell membrane</location>
        <topology evidence="1">Multi-pass membrane protein</topology>
    </subcellularLocation>
</comment>
<evidence type="ECO:0008006" key="10">
    <source>
        <dbReference type="Google" id="ProtNLM"/>
    </source>
</evidence>
<feature type="transmembrane region" description="Helical" evidence="7">
    <location>
        <begin position="443"/>
        <end position="464"/>
    </location>
</feature>
<feature type="transmembrane region" description="Helical" evidence="7">
    <location>
        <begin position="166"/>
        <end position="193"/>
    </location>
</feature>
<organism evidence="8 9">
    <name type="scientific">Paralimibaculum aggregatum</name>
    <dbReference type="NCBI Taxonomy" id="3036245"/>
    <lineage>
        <taxon>Bacteria</taxon>
        <taxon>Pseudomonadati</taxon>
        <taxon>Pseudomonadota</taxon>
        <taxon>Alphaproteobacteria</taxon>
        <taxon>Rhodobacterales</taxon>
        <taxon>Paracoccaceae</taxon>
        <taxon>Paralimibaculum</taxon>
    </lineage>
</organism>
<keyword evidence="9" id="KW-1185">Reference proteome</keyword>
<evidence type="ECO:0000256" key="2">
    <source>
        <dbReference type="ARBA" id="ARBA00007430"/>
    </source>
</evidence>
<feature type="transmembrane region" description="Helical" evidence="7">
    <location>
        <begin position="74"/>
        <end position="97"/>
    </location>
</feature>
<dbReference type="InterPro" id="IPR050833">
    <property type="entry name" value="Poly_Biosynth_Transport"/>
</dbReference>